<evidence type="ECO:0000313" key="2">
    <source>
        <dbReference type="Proteomes" id="UP000013111"/>
    </source>
</evidence>
<dbReference type="AlphaFoldDB" id="A0A831A1B1"/>
<organism evidence="1 2">
    <name type="scientific">Erwinia amylovora NBRC 12687 = CFBP 1232</name>
    <dbReference type="NCBI Taxonomy" id="1219359"/>
    <lineage>
        <taxon>Bacteria</taxon>
        <taxon>Pseudomonadati</taxon>
        <taxon>Pseudomonadota</taxon>
        <taxon>Gammaproteobacteria</taxon>
        <taxon>Enterobacterales</taxon>
        <taxon>Erwiniaceae</taxon>
        <taxon>Erwinia</taxon>
    </lineage>
</organism>
<proteinExistence type="predicted"/>
<dbReference type="EMBL" id="CAPB01000004">
    <property type="protein sequence ID" value="CCO92228.1"/>
    <property type="molecule type" value="Genomic_DNA"/>
</dbReference>
<reference evidence="1 2" key="1">
    <citation type="submission" date="2012-11" db="EMBL/GenBank/DDBJ databases">
        <authorList>
            <person name="Linke B."/>
        </authorList>
    </citation>
    <scope>NUCLEOTIDE SEQUENCE [LARGE SCALE GENOMIC DNA]</scope>
    <source>
        <strain evidence="2">CFBP 1232</strain>
    </source>
</reference>
<sequence>MDKAEMKYFLLLIIFSRFIYCYRSQKKEINNSQ</sequence>
<comment type="caution">
    <text evidence="1">The sequence shown here is derived from an EMBL/GenBank/DDBJ whole genome shotgun (WGS) entry which is preliminary data.</text>
</comment>
<accession>A0A831A1B1</accession>
<protein>
    <submittedName>
        <fullName evidence="1">Uncharacterized protein</fullName>
    </submittedName>
</protein>
<dbReference type="Proteomes" id="UP000013111">
    <property type="component" value="Unassembled WGS sequence"/>
</dbReference>
<gene>
    <name evidence="1" type="ORF">BN437_0260</name>
</gene>
<evidence type="ECO:0000313" key="1">
    <source>
        <dbReference type="EMBL" id="CCO92228.1"/>
    </source>
</evidence>
<name>A0A831A1B1_ERWAM</name>
<reference evidence="1 2" key="2">
    <citation type="submission" date="2013-04" db="EMBL/GenBank/DDBJ databases">
        <title>Comparative genomics of 12 strains of Erwinia amylovora identifies a pan-genome with a large conserved core and provides insights into host specificity.</title>
        <authorList>
            <person name="Mann R.A."/>
            <person name="Smits T.H.M."/>
            <person name="Buehlmann A."/>
            <person name="Blom J."/>
            <person name="Goesmann A."/>
            <person name="Frey J.E."/>
            <person name="Plummer K.M."/>
            <person name="Beer S.V."/>
            <person name="Luck J."/>
            <person name="Duffy B."/>
            <person name="Rodoni B."/>
        </authorList>
    </citation>
    <scope>NUCLEOTIDE SEQUENCE [LARGE SCALE GENOMIC DNA]</scope>
    <source>
        <strain evidence="2">CFBP 1232</strain>
    </source>
</reference>